<dbReference type="SUPFAM" id="SSF49785">
    <property type="entry name" value="Galactose-binding domain-like"/>
    <property type="match status" value="1"/>
</dbReference>
<dbReference type="PROSITE" id="PS50022">
    <property type="entry name" value="FA58C_3"/>
    <property type="match status" value="1"/>
</dbReference>
<name>A0A0R3TW22_RODNA</name>
<organism evidence="15">
    <name type="scientific">Rodentolepis nana</name>
    <name type="common">Dwarf tapeworm</name>
    <name type="synonym">Hymenolepis nana</name>
    <dbReference type="NCBI Taxonomy" id="102285"/>
    <lineage>
        <taxon>Eukaryota</taxon>
        <taxon>Metazoa</taxon>
        <taxon>Spiralia</taxon>
        <taxon>Lophotrochozoa</taxon>
        <taxon>Platyhelminthes</taxon>
        <taxon>Cestoda</taxon>
        <taxon>Eucestoda</taxon>
        <taxon>Cyclophyllidea</taxon>
        <taxon>Hymenolepididae</taxon>
        <taxon>Rodentolepis</taxon>
    </lineage>
</organism>
<evidence type="ECO:0000313" key="15">
    <source>
        <dbReference type="WBParaSite" id="HNAJ_0001204501-mRNA-1"/>
    </source>
</evidence>
<dbReference type="AlphaFoldDB" id="A0A0R3TW22"/>
<keyword evidence="9" id="KW-1015">Disulfide bond</keyword>
<evidence type="ECO:0000256" key="5">
    <source>
        <dbReference type="ARBA" id="ARBA00022741"/>
    </source>
</evidence>
<evidence type="ECO:0000313" key="13">
    <source>
        <dbReference type="EMBL" id="VDO12020.1"/>
    </source>
</evidence>
<dbReference type="Gene3D" id="2.60.120.260">
    <property type="entry name" value="Galactose-binding domain-like"/>
    <property type="match status" value="1"/>
</dbReference>
<dbReference type="InterPro" id="IPR048525">
    <property type="entry name" value="DDR1-2_DS-like"/>
</dbReference>
<evidence type="ECO:0000256" key="10">
    <source>
        <dbReference type="ARBA" id="ARBA00023180"/>
    </source>
</evidence>
<keyword evidence="10" id="KW-0325">Glycoprotein</keyword>
<keyword evidence="14" id="KW-1185">Reference proteome</keyword>
<dbReference type="PROSITE" id="PS01285">
    <property type="entry name" value="FA58C_1"/>
    <property type="match status" value="1"/>
</dbReference>
<gene>
    <name evidence="13" type="ORF">HNAJ_LOCUS12034</name>
</gene>
<keyword evidence="2" id="KW-1003">Cell membrane</keyword>
<feature type="region of interest" description="Disordered" evidence="11">
    <location>
        <begin position="485"/>
        <end position="510"/>
    </location>
</feature>
<dbReference type="InterPro" id="IPR008979">
    <property type="entry name" value="Galactose-bd-like_sf"/>
</dbReference>
<evidence type="ECO:0000256" key="2">
    <source>
        <dbReference type="ARBA" id="ARBA00022475"/>
    </source>
</evidence>
<evidence type="ECO:0000256" key="3">
    <source>
        <dbReference type="ARBA" id="ARBA00022692"/>
    </source>
</evidence>
<proteinExistence type="predicted"/>
<dbReference type="Gene3D" id="2.60.120.1190">
    <property type="match status" value="1"/>
</dbReference>
<feature type="domain" description="F5/8 type C" evidence="12">
    <location>
        <begin position="62"/>
        <end position="229"/>
    </location>
</feature>
<dbReference type="PANTHER" id="PTHR24543">
    <property type="entry name" value="MULTICOPPER OXIDASE-RELATED"/>
    <property type="match status" value="1"/>
</dbReference>
<keyword evidence="3" id="KW-0812">Transmembrane</keyword>
<keyword evidence="5" id="KW-0547">Nucleotide-binding</keyword>
<dbReference type="Pfam" id="PF21114">
    <property type="entry name" value="DDR1-2_DS-like"/>
    <property type="match status" value="2"/>
</dbReference>
<dbReference type="SMART" id="SM00231">
    <property type="entry name" value="FA58C"/>
    <property type="match status" value="1"/>
</dbReference>
<evidence type="ECO:0000256" key="4">
    <source>
        <dbReference type="ARBA" id="ARBA00022729"/>
    </source>
</evidence>
<evidence type="ECO:0000256" key="9">
    <source>
        <dbReference type="ARBA" id="ARBA00023157"/>
    </source>
</evidence>
<dbReference type="Pfam" id="PF00754">
    <property type="entry name" value="F5_F8_type_C"/>
    <property type="match status" value="1"/>
</dbReference>
<accession>A0A0R3TW22</accession>
<evidence type="ECO:0000256" key="1">
    <source>
        <dbReference type="ARBA" id="ARBA00004251"/>
    </source>
</evidence>
<evidence type="ECO:0000256" key="8">
    <source>
        <dbReference type="ARBA" id="ARBA00023136"/>
    </source>
</evidence>
<evidence type="ECO:0000313" key="14">
    <source>
        <dbReference type="Proteomes" id="UP000278807"/>
    </source>
</evidence>
<sequence>MFFACLCFSDATRQNSGGPSICLLLFIKFRDYKISLAGHARCFNVCPKGQVVRLGPSDEKACDSRLMDTPAKVPDTAFSASSVRQNLAEFRPFHARQDQSSGQAWCPNNTVQSSMNEWIQVDFPQLTIICTIFTTGRGDGNVEEYMPYFILHYQREDGGPWHEHTTRDSERISEDVLDAETGVIQGNIDPRNTARHTFDPVVIARRIRIYPYSAKSQHPVCLRFALKGCPFPDGITEYVATEGSRGPLGNDRYQHFDFRDRTNDANKALGPRGAPGGLGKLVDNEAHLGNVTHDLSSPKHHFVGWERSRSGPVRIDFKFDKLRNFSRLLIFTYDSPRLRIGLANYTVIDFIRDAELASTTQETQITLPLNPSDKVDTWDRTDLSWREALHRASSSRVTVFRNPRWDGAVILSIPLQGHVAQEVSLQLFYSNEWLLISEIQFISEPYVSITSQPSSSAQQREIDDVIDNPEIRFPESFEPVENEVHPFPPDRAQQGITTATVSTDSTDSDSGEFKLCVCVRNMPPPL</sequence>
<keyword evidence="7" id="KW-1133">Transmembrane helix</keyword>
<dbReference type="GO" id="GO:0005524">
    <property type="term" value="F:ATP binding"/>
    <property type="evidence" value="ECO:0007669"/>
    <property type="project" value="UniProtKB-KW"/>
</dbReference>
<evidence type="ECO:0000256" key="7">
    <source>
        <dbReference type="ARBA" id="ARBA00022989"/>
    </source>
</evidence>
<evidence type="ECO:0000256" key="11">
    <source>
        <dbReference type="SAM" id="MobiDB-lite"/>
    </source>
</evidence>
<comment type="subcellular location">
    <subcellularLocation>
        <location evidence="1">Cell membrane</location>
        <topology evidence="1">Single-pass type I membrane protein</topology>
    </subcellularLocation>
</comment>
<dbReference type="GO" id="GO:0005886">
    <property type="term" value="C:plasma membrane"/>
    <property type="evidence" value="ECO:0007669"/>
    <property type="project" value="UniProtKB-SubCell"/>
</dbReference>
<dbReference type="EMBL" id="UZAE01013980">
    <property type="protein sequence ID" value="VDO12020.1"/>
    <property type="molecule type" value="Genomic_DNA"/>
</dbReference>
<reference evidence="13 14" key="2">
    <citation type="submission" date="2018-11" db="EMBL/GenBank/DDBJ databases">
        <authorList>
            <consortium name="Pathogen Informatics"/>
        </authorList>
    </citation>
    <scope>NUCLEOTIDE SEQUENCE [LARGE SCALE GENOMIC DNA]</scope>
</reference>
<keyword evidence="8" id="KW-0472">Membrane</keyword>
<keyword evidence="4" id="KW-0732">Signal</keyword>
<protein>
    <submittedName>
        <fullName evidence="15">F5/8 type C domain-containing protein</fullName>
    </submittedName>
</protein>
<dbReference type="OrthoDB" id="6071166at2759"/>
<reference evidence="15" key="1">
    <citation type="submission" date="2017-02" db="UniProtKB">
        <authorList>
            <consortium name="WormBaseParasite"/>
        </authorList>
    </citation>
    <scope>IDENTIFICATION</scope>
</reference>
<evidence type="ECO:0000259" key="12">
    <source>
        <dbReference type="PROSITE" id="PS50022"/>
    </source>
</evidence>
<dbReference type="WBParaSite" id="HNAJ_0001204501-mRNA-1">
    <property type="protein sequence ID" value="HNAJ_0001204501-mRNA-1"/>
    <property type="gene ID" value="HNAJ_0001204501"/>
</dbReference>
<evidence type="ECO:0000256" key="6">
    <source>
        <dbReference type="ARBA" id="ARBA00022840"/>
    </source>
</evidence>
<dbReference type="InterPro" id="IPR000421">
    <property type="entry name" value="FA58C"/>
</dbReference>
<dbReference type="Proteomes" id="UP000278807">
    <property type="component" value="Unassembled WGS sequence"/>
</dbReference>
<keyword evidence="6" id="KW-0067">ATP-binding</keyword>